<gene>
    <name evidence="5" type="ORF">PMAYCL1PPCAC_16310</name>
</gene>
<feature type="domain" description="Partial AB-hydrolase lipase" evidence="4">
    <location>
        <begin position="2"/>
        <end position="53"/>
    </location>
</feature>
<evidence type="ECO:0000256" key="2">
    <source>
        <dbReference type="ARBA" id="ARBA00023098"/>
    </source>
</evidence>
<feature type="non-terminal residue" evidence="5">
    <location>
        <position position="1"/>
    </location>
</feature>
<dbReference type="SUPFAM" id="SSF53474">
    <property type="entry name" value="alpha/beta-Hydrolases"/>
    <property type="match status" value="1"/>
</dbReference>
<dbReference type="InterPro" id="IPR029058">
    <property type="entry name" value="AB_hydrolase_fold"/>
</dbReference>
<dbReference type="GO" id="GO:0016042">
    <property type="term" value="P:lipid catabolic process"/>
    <property type="evidence" value="ECO:0007669"/>
    <property type="project" value="UniProtKB-KW"/>
</dbReference>
<keyword evidence="1" id="KW-0442">Lipid degradation</keyword>
<keyword evidence="2" id="KW-0443">Lipid metabolism</keyword>
<organism evidence="5 6">
    <name type="scientific">Pristionchus mayeri</name>
    <dbReference type="NCBI Taxonomy" id="1317129"/>
    <lineage>
        <taxon>Eukaryota</taxon>
        <taxon>Metazoa</taxon>
        <taxon>Ecdysozoa</taxon>
        <taxon>Nematoda</taxon>
        <taxon>Chromadorea</taxon>
        <taxon>Rhabditida</taxon>
        <taxon>Rhabditina</taxon>
        <taxon>Diplogasteromorpha</taxon>
        <taxon>Diplogasteroidea</taxon>
        <taxon>Neodiplogasteridae</taxon>
        <taxon>Pristionchus</taxon>
    </lineage>
</organism>
<name>A0AAN5CKH5_9BILA</name>
<evidence type="ECO:0000256" key="1">
    <source>
        <dbReference type="ARBA" id="ARBA00022963"/>
    </source>
</evidence>
<proteinExistence type="predicted"/>
<dbReference type="Proteomes" id="UP001328107">
    <property type="component" value="Unassembled WGS sequence"/>
</dbReference>
<evidence type="ECO:0008006" key="7">
    <source>
        <dbReference type="Google" id="ProtNLM"/>
    </source>
</evidence>
<dbReference type="Pfam" id="PF04083">
    <property type="entry name" value="Abhydro_lipase"/>
    <property type="match status" value="1"/>
</dbReference>
<evidence type="ECO:0000313" key="5">
    <source>
        <dbReference type="EMBL" id="GMR46115.1"/>
    </source>
</evidence>
<reference evidence="6" key="1">
    <citation type="submission" date="2022-10" db="EMBL/GenBank/DDBJ databases">
        <title>Genome assembly of Pristionchus species.</title>
        <authorList>
            <person name="Yoshida K."/>
            <person name="Sommer R.J."/>
        </authorList>
    </citation>
    <scope>NUCLEOTIDE SEQUENCE [LARGE SCALE GENOMIC DNA]</scope>
    <source>
        <strain evidence="6">RS5460</strain>
    </source>
</reference>
<keyword evidence="6" id="KW-1185">Reference proteome</keyword>
<protein>
    <recommendedName>
        <fullName evidence="7">Partial AB-hydrolase lipase domain-containing protein</fullName>
    </recommendedName>
</protein>
<sequence length="157" mass="17710">ADLIRHWGYPVEEHDVITADGYILSMLRIPYGRQSTGNSSCHHPPVLFVHGMILADAGFDVFLLNVRGTTTSQRHLNVTKNDQEFWKFTADDMAKYDAPAAIERALQLTGASSLHWIGHSQSPFELRWIRTRGAAYFRFPMNTFVHPFATGVIPIPS</sequence>
<dbReference type="EMBL" id="BTRK01000004">
    <property type="protein sequence ID" value="GMR46115.1"/>
    <property type="molecule type" value="Genomic_DNA"/>
</dbReference>
<evidence type="ECO:0000259" key="4">
    <source>
        <dbReference type="Pfam" id="PF04083"/>
    </source>
</evidence>
<feature type="domain" description="AB hydrolase-1" evidence="3">
    <location>
        <begin position="54"/>
        <end position="121"/>
    </location>
</feature>
<dbReference type="PANTHER" id="PTHR11005">
    <property type="entry name" value="LYSOSOMAL ACID LIPASE-RELATED"/>
    <property type="match status" value="1"/>
</dbReference>
<dbReference type="InterPro" id="IPR006693">
    <property type="entry name" value="AB_hydrolase_lipase"/>
</dbReference>
<accession>A0AAN5CKH5</accession>
<dbReference type="Pfam" id="PF00561">
    <property type="entry name" value="Abhydrolase_1"/>
    <property type="match status" value="1"/>
</dbReference>
<evidence type="ECO:0000313" key="6">
    <source>
        <dbReference type="Proteomes" id="UP001328107"/>
    </source>
</evidence>
<dbReference type="AlphaFoldDB" id="A0AAN5CKH5"/>
<comment type="caution">
    <text evidence="5">The sequence shown here is derived from an EMBL/GenBank/DDBJ whole genome shotgun (WGS) entry which is preliminary data.</text>
</comment>
<dbReference type="Gene3D" id="3.40.50.1820">
    <property type="entry name" value="alpha/beta hydrolase"/>
    <property type="match status" value="1"/>
</dbReference>
<dbReference type="InterPro" id="IPR000073">
    <property type="entry name" value="AB_hydrolase_1"/>
</dbReference>
<evidence type="ECO:0000259" key="3">
    <source>
        <dbReference type="Pfam" id="PF00561"/>
    </source>
</evidence>